<dbReference type="EMBL" id="JAUCMX010000008">
    <property type="protein sequence ID" value="KAK3538068.1"/>
    <property type="molecule type" value="Genomic_DNA"/>
</dbReference>
<organism evidence="8 9">
    <name type="scientific">Hemibagrus guttatus</name>
    <dbReference type="NCBI Taxonomy" id="175788"/>
    <lineage>
        <taxon>Eukaryota</taxon>
        <taxon>Metazoa</taxon>
        <taxon>Chordata</taxon>
        <taxon>Craniata</taxon>
        <taxon>Vertebrata</taxon>
        <taxon>Euteleostomi</taxon>
        <taxon>Actinopterygii</taxon>
        <taxon>Neopterygii</taxon>
        <taxon>Teleostei</taxon>
        <taxon>Ostariophysi</taxon>
        <taxon>Siluriformes</taxon>
        <taxon>Bagridae</taxon>
        <taxon>Hemibagrus</taxon>
    </lineage>
</organism>
<dbReference type="AlphaFoldDB" id="A0AAE0R194"/>
<feature type="transmembrane region" description="Helical" evidence="6">
    <location>
        <begin position="136"/>
        <end position="155"/>
    </location>
</feature>
<keyword evidence="3 6" id="KW-1133">Transmembrane helix</keyword>
<dbReference type="GO" id="GO:0006644">
    <property type="term" value="P:phospholipid metabolic process"/>
    <property type="evidence" value="ECO:0007669"/>
    <property type="project" value="TreeGrafter"/>
</dbReference>
<keyword evidence="2 5" id="KW-0812">Transmembrane</keyword>
<evidence type="ECO:0000256" key="2">
    <source>
        <dbReference type="ARBA" id="ARBA00022692"/>
    </source>
</evidence>
<sequence length="286" mass="32652">MAATVSEEKPLPLRSVFEMDYSSTSVQLQLIGLGFCFYSLVFLLSHFLSVLLSHTYRSLATKEKVFWCLAATRAIFGVQGSWAGLRALMEDNPMFSDKVQGQTGWSWFTMLTACGFFTFENVALHGSNLVFRSFDATLATHHAFALAGFGGTVLHRDMGHFLPVITLLLEMSTPFTCISWMLLKAGWSRTLLWRANQWLMIHMFHCRMVLTYYMWWVCWCNWSGLYMTIPLPQLLIFLVGLTLLTLIMNPLWLHKKTMQLLNPVDWNFSNKSAPENGPARGKAHKS</sequence>
<feature type="transmembrane region" description="Helical" evidence="6">
    <location>
        <begin position="235"/>
        <end position="253"/>
    </location>
</feature>
<feature type="transmembrane region" description="Helical" evidence="6">
    <location>
        <begin position="161"/>
        <end position="183"/>
    </location>
</feature>
<evidence type="ECO:0000256" key="3">
    <source>
        <dbReference type="ARBA" id="ARBA00022989"/>
    </source>
</evidence>
<accession>A0AAE0R194</accession>
<evidence type="ECO:0000256" key="1">
    <source>
        <dbReference type="ARBA" id="ARBA00004141"/>
    </source>
</evidence>
<dbReference type="Pfam" id="PF03798">
    <property type="entry name" value="TRAM_LAG1_CLN8"/>
    <property type="match status" value="1"/>
</dbReference>
<evidence type="ECO:0000256" key="5">
    <source>
        <dbReference type="PROSITE-ProRule" id="PRU00205"/>
    </source>
</evidence>
<evidence type="ECO:0000313" key="8">
    <source>
        <dbReference type="EMBL" id="KAK3538068.1"/>
    </source>
</evidence>
<comment type="caution">
    <text evidence="8">The sequence shown here is derived from an EMBL/GenBank/DDBJ whole genome shotgun (WGS) entry which is preliminary data.</text>
</comment>
<dbReference type="GO" id="GO:0055088">
    <property type="term" value="P:lipid homeostasis"/>
    <property type="evidence" value="ECO:0007669"/>
    <property type="project" value="TreeGrafter"/>
</dbReference>
<dbReference type="GO" id="GO:0097001">
    <property type="term" value="F:ceramide binding"/>
    <property type="evidence" value="ECO:0007669"/>
    <property type="project" value="TreeGrafter"/>
</dbReference>
<reference evidence="8" key="1">
    <citation type="submission" date="2023-06" db="EMBL/GenBank/DDBJ databases">
        <title>Male Hemibagrus guttatus genome.</title>
        <authorList>
            <person name="Bian C."/>
        </authorList>
    </citation>
    <scope>NUCLEOTIDE SEQUENCE</scope>
    <source>
        <strain evidence="8">Male_cb2023</strain>
        <tissue evidence="8">Muscle</tissue>
    </source>
</reference>
<evidence type="ECO:0000313" key="9">
    <source>
        <dbReference type="Proteomes" id="UP001274896"/>
    </source>
</evidence>
<feature type="transmembrane region" description="Helical" evidence="6">
    <location>
        <begin position="195"/>
        <end position="215"/>
    </location>
</feature>
<feature type="domain" description="TLC" evidence="7">
    <location>
        <begin position="65"/>
        <end position="265"/>
    </location>
</feature>
<dbReference type="GO" id="GO:0007399">
    <property type="term" value="P:nervous system development"/>
    <property type="evidence" value="ECO:0007669"/>
    <property type="project" value="TreeGrafter"/>
</dbReference>
<keyword evidence="9" id="KW-1185">Reference proteome</keyword>
<evidence type="ECO:0000256" key="6">
    <source>
        <dbReference type="SAM" id="Phobius"/>
    </source>
</evidence>
<evidence type="ECO:0000256" key="4">
    <source>
        <dbReference type="ARBA" id="ARBA00023136"/>
    </source>
</evidence>
<keyword evidence="4 5" id="KW-0472">Membrane</keyword>
<proteinExistence type="predicted"/>
<evidence type="ECO:0000259" key="7">
    <source>
        <dbReference type="PROSITE" id="PS50922"/>
    </source>
</evidence>
<name>A0AAE0R194_9TELE</name>
<gene>
    <name evidence="8" type="ORF">QTP70_027547</name>
</gene>
<dbReference type="GO" id="GO:0016020">
    <property type="term" value="C:membrane"/>
    <property type="evidence" value="ECO:0007669"/>
    <property type="project" value="UniProtKB-SubCell"/>
</dbReference>
<dbReference type="InterPro" id="IPR006634">
    <property type="entry name" value="TLC-dom"/>
</dbReference>
<feature type="transmembrane region" description="Helical" evidence="6">
    <location>
        <begin position="105"/>
        <end position="124"/>
    </location>
</feature>
<dbReference type="InterPro" id="IPR050846">
    <property type="entry name" value="TLCD"/>
</dbReference>
<dbReference type="Proteomes" id="UP001274896">
    <property type="component" value="Unassembled WGS sequence"/>
</dbReference>
<dbReference type="PANTHER" id="PTHR13439">
    <property type="entry name" value="CT120 PROTEIN"/>
    <property type="match status" value="1"/>
</dbReference>
<dbReference type="SMART" id="SM00724">
    <property type="entry name" value="TLC"/>
    <property type="match status" value="1"/>
</dbReference>
<dbReference type="GO" id="GO:0005783">
    <property type="term" value="C:endoplasmic reticulum"/>
    <property type="evidence" value="ECO:0007669"/>
    <property type="project" value="TreeGrafter"/>
</dbReference>
<protein>
    <recommendedName>
        <fullName evidence="7">TLC domain-containing protein</fullName>
    </recommendedName>
</protein>
<feature type="transmembrane region" description="Helical" evidence="6">
    <location>
        <begin position="65"/>
        <end position="85"/>
    </location>
</feature>
<dbReference type="PROSITE" id="PS50922">
    <property type="entry name" value="TLC"/>
    <property type="match status" value="1"/>
</dbReference>
<feature type="transmembrane region" description="Helical" evidence="6">
    <location>
        <begin position="30"/>
        <end position="53"/>
    </location>
</feature>
<comment type="subcellular location">
    <subcellularLocation>
        <location evidence="1">Membrane</location>
        <topology evidence="1">Multi-pass membrane protein</topology>
    </subcellularLocation>
</comment>
<dbReference type="PANTHER" id="PTHR13439:SF7">
    <property type="entry name" value="PROTEIN CLN8"/>
    <property type="match status" value="1"/>
</dbReference>